<evidence type="ECO:0000256" key="1">
    <source>
        <dbReference type="ARBA" id="ARBA00008209"/>
    </source>
</evidence>
<dbReference type="AlphaFoldDB" id="A0A1A9WHP8"/>
<evidence type="ECO:0000313" key="3">
    <source>
        <dbReference type="EnsemblMetazoa" id="GBRI020225-PA"/>
    </source>
</evidence>
<dbReference type="InterPro" id="IPR006931">
    <property type="entry name" value="Calcipressin"/>
</dbReference>
<evidence type="ECO:0008006" key="5">
    <source>
        <dbReference type="Google" id="ProtNLM"/>
    </source>
</evidence>
<feature type="region of interest" description="Disordered" evidence="2">
    <location>
        <begin position="253"/>
        <end position="281"/>
    </location>
</feature>
<dbReference type="VEuPathDB" id="VectorBase:GBRI020225"/>
<evidence type="ECO:0000256" key="2">
    <source>
        <dbReference type="SAM" id="MobiDB-lite"/>
    </source>
</evidence>
<dbReference type="GO" id="GO:0005634">
    <property type="term" value="C:nucleus"/>
    <property type="evidence" value="ECO:0007669"/>
    <property type="project" value="TreeGrafter"/>
</dbReference>
<dbReference type="InterPro" id="IPR035979">
    <property type="entry name" value="RBD_domain_sf"/>
</dbReference>
<comment type="similarity">
    <text evidence="1">Belongs to the RCAN family.</text>
</comment>
<dbReference type="STRING" id="37001.A0A1A9WHP8"/>
<reference evidence="3" key="2">
    <citation type="submission" date="2020-05" db="UniProtKB">
        <authorList>
            <consortium name="EnsemblMetazoa"/>
        </authorList>
    </citation>
    <scope>IDENTIFICATION</scope>
    <source>
        <strain evidence="3">IAEA</strain>
    </source>
</reference>
<dbReference type="GO" id="GO:0007617">
    <property type="term" value="P:mating behavior"/>
    <property type="evidence" value="ECO:0007669"/>
    <property type="project" value="UniProtKB-ARBA"/>
</dbReference>
<dbReference type="FunFam" id="3.30.70.330:FF:000092">
    <property type="entry name" value="Calcipressin-2 isoform 2"/>
    <property type="match status" value="1"/>
</dbReference>
<feature type="compositionally biased region" description="Polar residues" evidence="2">
    <location>
        <begin position="43"/>
        <end position="52"/>
    </location>
</feature>
<dbReference type="PANTHER" id="PTHR10300:SF14">
    <property type="entry name" value="PROTEIN SARAH"/>
    <property type="match status" value="1"/>
</dbReference>
<accession>A0A1A9WHP8</accession>
<proteinExistence type="inferred from homology"/>
<feature type="compositionally biased region" description="Low complexity" evidence="2">
    <location>
        <begin position="20"/>
        <end position="40"/>
    </location>
</feature>
<dbReference type="GO" id="GO:0003676">
    <property type="term" value="F:nucleic acid binding"/>
    <property type="evidence" value="ECO:0007669"/>
    <property type="project" value="InterPro"/>
</dbReference>
<protein>
    <recommendedName>
        <fullName evidence="5">Protein sarah</fullName>
    </recommendedName>
</protein>
<name>A0A1A9WHP8_9MUSC</name>
<dbReference type="InterPro" id="IPR012677">
    <property type="entry name" value="Nucleotide-bd_a/b_plait_sf"/>
</dbReference>
<dbReference type="GO" id="GO:0019722">
    <property type="term" value="P:calcium-mediated signaling"/>
    <property type="evidence" value="ECO:0007669"/>
    <property type="project" value="InterPro"/>
</dbReference>
<feature type="region of interest" description="Disordered" evidence="2">
    <location>
        <begin position="1"/>
        <end position="99"/>
    </location>
</feature>
<organism evidence="3 4">
    <name type="scientific">Glossina brevipalpis</name>
    <dbReference type="NCBI Taxonomy" id="37001"/>
    <lineage>
        <taxon>Eukaryota</taxon>
        <taxon>Metazoa</taxon>
        <taxon>Ecdysozoa</taxon>
        <taxon>Arthropoda</taxon>
        <taxon>Hexapoda</taxon>
        <taxon>Insecta</taxon>
        <taxon>Pterygota</taxon>
        <taxon>Neoptera</taxon>
        <taxon>Endopterygota</taxon>
        <taxon>Diptera</taxon>
        <taxon>Brachycera</taxon>
        <taxon>Muscomorpha</taxon>
        <taxon>Hippoboscoidea</taxon>
        <taxon>Glossinidae</taxon>
        <taxon>Glossina</taxon>
    </lineage>
</organism>
<keyword evidence="4" id="KW-1185">Reference proteome</keyword>
<dbReference type="GO" id="GO:0008597">
    <property type="term" value="F:calcium-dependent protein serine/threonine phosphatase regulator activity"/>
    <property type="evidence" value="ECO:0007669"/>
    <property type="project" value="TreeGrafter"/>
</dbReference>
<dbReference type="Pfam" id="PF04847">
    <property type="entry name" value="Calcipressin"/>
    <property type="match status" value="1"/>
</dbReference>
<reference evidence="4" key="1">
    <citation type="submission" date="2014-03" db="EMBL/GenBank/DDBJ databases">
        <authorList>
            <person name="Aksoy S."/>
            <person name="Warren W."/>
            <person name="Wilson R.K."/>
        </authorList>
    </citation>
    <scope>NUCLEOTIDE SEQUENCE [LARGE SCALE GENOMIC DNA]</scope>
    <source>
        <strain evidence="4">IAEA</strain>
    </source>
</reference>
<sequence>MSSATDSNVPTTLSTNATANGTNHNSHNKNNNTDDSNSGKLKSAQNSNSSEVGSAEKLSPDNDIFINPADGLPSQHPSLPPECDVESENEPEVDRDSFDDLPTSIIVTNIHSEVFADPHLKQEMEDLFRTFSESATFQWLRSFRRLRVNYDNALAAANARIKLHQYEFNKKTVITCYFAQPVTPVSQINLQPPAPVKQFLISPPASPPAGWEPREEAEPLVNHDLLAALASLTPGTSHELHPQTDDQPGIIVHTAKLPDDGSGGIAGPKRPIVHTKCPERA</sequence>
<feature type="compositionally biased region" description="Polar residues" evidence="2">
    <location>
        <begin position="1"/>
        <end position="19"/>
    </location>
</feature>
<dbReference type="CDD" id="cd12434">
    <property type="entry name" value="RRM_RCAN_like"/>
    <property type="match status" value="1"/>
</dbReference>
<evidence type="ECO:0000313" key="4">
    <source>
        <dbReference type="Proteomes" id="UP000091820"/>
    </source>
</evidence>
<dbReference type="SUPFAM" id="SSF54928">
    <property type="entry name" value="RNA-binding domain, RBD"/>
    <property type="match status" value="1"/>
</dbReference>
<dbReference type="GO" id="GO:0005737">
    <property type="term" value="C:cytoplasm"/>
    <property type="evidence" value="ECO:0007669"/>
    <property type="project" value="TreeGrafter"/>
</dbReference>
<dbReference type="Proteomes" id="UP000091820">
    <property type="component" value="Unassembled WGS sequence"/>
</dbReference>
<dbReference type="Gene3D" id="3.30.70.330">
    <property type="match status" value="1"/>
</dbReference>
<dbReference type="PANTHER" id="PTHR10300">
    <property type="entry name" value="CALCIPRESSIN"/>
    <property type="match status" value="1"/>
</dbReference>
<dbReference type="EnsemblMetazoa" id="GBRI020225-RA">
    <property type="protein sequence ID" value="GBRI020225-PA"/>
    <property type="gene ID" value="GBRI020225"/>
</dbReference>